<feature type="non-terminal residue" evidence="2">
    <location>
        <position position="94"/>
    </location>
</feature>
<dbReference type="Proteomes" id="UP000708208">
    <property type="component" value="Unassembled WGS sequence"/>
</dbReference>
<dbReference type="EMBL" id="CAJVCH010018415">
    <property type="protein sequence ID" value="CAG7685331.1"/>
    <property type="molecule type" value="Genomic_DNA"/>
</dbReference>
<gene>
    <name evidence="2" type="ORF">AFUS01_LOCUS3113</name>
</gene>
<keyword evidence="3" id="KW-1185">Reference proteome</keyword>
<sequence length="94" mass="10253">SYDFFVDDLDEVKRERTRNILGKKKVSSKFLQPGSSDEEDFSLANPPAVPVFNESDGNSPLPAFPSASINTQVPLHLNDDGSQIQFVAANDGNV</sequence>
<name>A0A8J2JGA0_9HEXA</name>
<accession>A0A8J2JGA0</accession>
<comment type="caution">
    <text evidence="2">The sequence shown here is derived from an EMBL/GenBank/DDBJ whole genome shotgun (WGS) entry which is preliminary data.</text>
</comment>
<feature type="region of interest" description="Disordered" evidence="1">
    <location>
        <begin position="31"/>
        <end position="60"/>
    </location>
</feature>
<organism evidence="2 3">
    <name type="scientific">Allacma fusca</name>
    <dbReference type="NCBI Taxonomy" id="39272"/>
    <lineage>
        <taxon>Eukaryota</taxon>
        <taxon>Metazoa</taxon>
        <taxon>Ecdysozoa</taxon>
        <taxon>Arthropoda</taxon>
        <taxon>Hexapoda</taxon>
        <taxon>Collembola</taxon>
        <taxon>Symphypleona</taxon>
        <taxon>Sminthuridae</taxon>
        <taxon>Allacma</taxon>
    </lineage>
</organism>
<evidence type="ECO:0000256" key="1">
    <source>
        <dbReference type="SAM" id="MobiDB-lite"/>
    </source>
</evidence>
<reference evidence="2" key="1">
    <citation type="submission" date="2021-06" db="EMBL/GenBank/DDBJ databases">
        <authorList>
            <person name="Hodson N. C."/>
            <person name="Mongue J. A."/>
            <person name="Jaron S. K."/>
        </authorList>
    </citation>
    <scope>NUCLEOTIDE SEQUENCE</scope>
</reference>
<proteinExistence type="predicted"/>
<dbReference type="AlphaFoldDB" id="A0A8J2JGA0"/>
<protein>
    <submittedName>
        <fullName evidence="2">Uncharacterized protein</fullName>
    </submittedName>
</protein>
<feature type="non-terminal residue" evidence="2">
    <location>
        <position position="1"/>
    </location>
</feature>
<evidence type="ECO:0000313" key="2">
    <source>
        <dbReference type="EMBL" id="CAG7685331.1"/>
    </source>
</evidence>
<evidence type="ECO:0000313" key="3">
    <source>
        <dbReference type="Proteomes" id="UP000708208"/>
    </source>
</evidence>